<gene>
    <name evidence="2" type="ORF">ACFQRI_21070</name>
</gene>
<dbReference type="EMBL" id="JBHTCJ010000012">
    <property type="protein sequence ID" value="MFC7343905.1"/>
    <property type="molecule type" value="Genomic_DNA"/>
</dbReference>
<name>A0ABW2LRN5_9PSEU</name>
<proteinExistence type="predicted"/>
<feature type="domain" description="NAD(P)-binding" evidence="1">
    <location>
        <begin position="10"/>
        <end position="182"/>
    </location>
</feature>
<protein>
    <submittedName>
        <fullName evidence="2">SDR family oxidoreductase</fullName>
    </submittedName>
</protein>
<dbReference type="RefSeq" id="WP_380671263.1">
    <property type="nucleotide sequence ID" value="NZ_JBHTCJ010000012.1"/>
</dbReference>
<dbReference type="Pfam" id="PF13460">
    <property type="entry name" value="NAD_binding_10"/>
    <property type="match status" value="1"/>
</dbReference>
<dbReference type="InterPro" id="IPR016040">
    <property type="entry name" value="NAD(P)-bd_dom"/>
</dbReference>
<accession>A0ABW2LRN5</accession>
<dbReference type="PANTHER" id="PTHR43162">
    <property type="match status" value="1"/>
</dbReference>
<dbReference type="PANTHER" id="PTHR43162:SF1">
    <property type="entry name" value="PRESTALK A DIFFERENTIATION PROTEIN A"/>
    <property type="match status" value="1"/>
</dbReference>
<dbReference type="InterPro" id="IPR051604">
    <property type="entry name" value="Ergot_Alk_Oxidoreductase"/>
</dbReference>
<reference evidence="3" key="1">
    <citation type="journal article" date="2019" name="Int. J. Syst. Evol. Microbiol.">
        <title>The Global Catalogue of Microorganisms (GCM) 10K type strain sequencing project: providing services to taxonomists for standard genome sequencing and annotation.</title>
        <authorList>
            <consortium name="The Broad Institute Genomics Platform"/>
            <consortium name="The Broad Institute Genome Sequencing Center for Infectious Disease"/>
            <person name="Wu L."/>
            <person name="Ma J."/>
        </authorList>
    </citation>
    <scope>NUCLEOTIDE SEQUENCE [LARGE SCALE GENOMIC DNA]</scope>
    <source>
        <strain evidence="3">WLHS5</strain>
    </source>
</reference>
<dbReference type="InterPro" id="IPR036291">
    <property type="entry name" value="NAD(P)-bd_dom_sf"/>
</dbReference>
<comment type="caution">
    <text evidence="2">The sequence shown here is derived from an EMBL/GenBank/DDBJ whole genome shotgun (WGS) entry which is preliminary data.</text>
</comment>
<dbReference type="Gene3D" id="3.90.25.10">
    <property type="entry name" value="UDP-galactose 4-epimerase, domain 1"/>
    <property type="match status" value="1"/>
</dbReference>
<sequence length="282" mass="30109">MHRNKILVIGATGNVGGHAVDLLRASGAVVRAMTRKPVSLPDEVEVVRGDLIDLSSLRAALESVDAVLLIWPFATVPENAAVIEAIEQHASRIVFVSSAAVRDDALEQNGPIAAFHAAIEHRIQESALEWTFLRPYGFASNALSWAPEIRTADAVRGAHGEAPMTPIHERDVAAVAAHVLTSTGHGSTTHVLTGPERLTQAAQVRTIGEVLGRQLRWVEIPPAEAGAKMFPGSPPEIAEAALNGYAQLIEHPGPITSTVADLTGRPARTFREWVADHAADFE</sequence>
<evidence type="ECO:0000313" key="2">
    <source>
        <dbReference type="EMBL" id="MFC7343905.1"/>
    </source>
</evidence>
<keyword evidence="3" id="KW-1185">Reference proteome</keyword>
<evidence type="ECO:0000313" key="3">
    <source>
        <dbReference type="Proteomes" id="UP001596504"/>
    </source>
</evidence>
<dbReference type="Gene3D" id="3.40.50.720">
    <property type="entry name" value="NAD(P)-binding Rossmann-like Domain"/>
    <property type="match status" value="1"/>
</dbReference>
<organism evidence="2 3">
    <name type="scientific">Saccharopolyspora griseoalba</name>
    <dbReference type="NCBI Taxonomy" id="1431848"/>
    <lineage>
        <taxon>Bacteria</taxon>
        <taxon>Bacillati</taxon>
        <taxon>Actinomycetota</taxon>
        <taxon>Actinomycetes</taxon>
        <taxon>Pseudonocardiales</taxon>
        <taxon>Pseudonocardiaceae</taxon>
        <taxon>Saccharopolyspora</taxon>
    </lineage>
</organism>
<evidence type="ECO:0000259" key="1">
    <source>
        <dbReference type="Pfam" id="PF13460"/>
    </source>
</evidence>
<dbReference type="Proteomes" id="UP001596504">
    <property type="component" value="Unassembled WGS sequence"/>
</dbReference>
<dbReference type="SUPFAM" id="SSF51735">
    <property type="entry name" value="NAD(P)-binding Rossmann-fold domains"/>
    <property type="match status" value="1"/>
</dbReference>